<dbReference type="Gene3D" id="3.40.50.2000">
    <property type="entry name" value="Glycogen Phosphorylase B"/>
    <property type="match status" value="2"/>
</dbReference>
<protein>
    <submittedName>
        <fullName evidence="3">Glycosyl transferase</fullName>
    </submittedName>
</protein>
<organism evidence="3 4">
    <name type="scientific">Coprobacter secundus subsp. similis</name>
    <dbReference type="NCBI Taxonomy" id="2751153"/>
    <lineage>
        <taxon>Bacteria</taxon>
        <taxon>Pseudomonadati</taxon>
        <taxon>Bacteroidota</taxon>
        <taxon>Bacteroidia</taxon>
        <taxon>Bacteroidales</taxon>
        <taxon>Barnesiellaceae</taxon>
        <taxon>Coprobacter</taxon>
    </lineage>
</organism>
<feature type="domain" description="Glycosyltransferase subfamily 4-like N-terminal" evidence="2">
    <location>
        <begin position="14"/>
        <end position="179"/>
    </location>
</feature>
<dbReference type="RefSeq" id="WP_021931060.1">
    <property type="nucleotide sequence ID" value="NZ_AP023322.1"/>
</dbReference>
<dbReference type="GO" id="GO:0016757">
    <property type="term" value="F:glycosyltransferase activity"/>
    <property type="evidence" value="ECO:0007669"/>
    <property type="project" value="InterPro"/>
</dbReference>
<reference evidence="4" key="1">
    <citation type="submission" date="2020-07" db="EMBL/GenBank/DDBJ databases">
        <title>Complete genome sequencing of Coprobacter sp. strain 2CBH44.</title>
        <authorList>
            <person name="Sakamoto M."/>
            <person name="Murakami T."/>
            <person name="Mori H."/>
        </authorList>
    </citation>
    <scope>NUCLEOTIDE SEQUENCE [LARGE SCALE GENOMIC DNA]</scope>
    <source>
        <strain evidence="4">2CBH44</strain>
    </source>
</reference>
<sequence>MIGLFNDCFPPIMDGVSLTVQNYAYWLQKKTGSVCVVTPKSPGVTNKEGYPIFRYSSIPIPMRKPYRLGFPRIDFPFHNRIHRLSFSLVHAHCPFSSGNLAMRIAKNKKIPIVATFHSKYKADFERVIKNKSLVNWLLKNVIDFYESADEVWIPQAAVEETLREYGYKGKVEIVDNGNDFSDIQDIDKKRSTMRHSLGIKENEFMFLFVGQHILEKNLIFLIQSLNLIKEYPFRMFFIGSGYAQKELQSKVVNLGLSHKITFLGTITDREQLSHYYAATDLFLFPSLYDNAPLVVREAAALHTPSLLIQDATSAEIINDSINGFLAKNSPEEFAYKIINIIQKPQMMHQVGLQASHTIARSWEDVVEEVADRYQNIIHRYYTKTTLPTFDLNRA</sequence>
<keyword evidence="4" id="KW-1185">Reference proteome</keyword>
<dbReference type="Proteomes" id="UP000594042">
    <property type="component" value="Chromosome"/>
</dbReference>
<accession>A0A7G1HTN9</accession>
<dbReference type="InterPro" id="IPR028098">
    <property type="entry name" value="Glyco_trans_4-like_N"/>
</dbReference>
<dbReference type="Pfam" id="PF00534">
    <property type="entry name" value="Glycos_transf_1"/>
    <property type="match status" value="1"/>
</dbReference>
<evidence type="ECO:0000259" key="2">
    <source>
        <dbReference type="Pfam" id="PF13439"/>
    </source>
</evidence>
<dbReference type="AlphaFoldDB" id="A0A7G1HTN9"/>
<dbReference type="KEGG" id="copr:Cop2CBH44_14880"/>
<dbReference type="PANTHER" id="PTHR45947">
    <property type="entry name" value="SULFOQUINOVOSYL TRANSFERASE SQD2"/>
    <property type="match status" value="1"/>
</dbReference>
<dbReference type="InterPro" id="IPR050194">
    <property type="entry name" value="Glycosyltransferase_grp1"/>
</dbReference>
<name>A0A7G1HTN9_9BACT</name>
<evidence type="ECO:0000313" key="3">
    <source>
        <dbReference type="EMBL" id="BCI63135.1"/>
    </source>
</evidence>
<gene>
    <name evidence="3" type="ORF">Cop2CBH44_14880</name>
</gene>
<dbReference type="SUPFAM" id="SSF53756">
    <property type="entry name" value="UDP-Glycosyltransferase/glycogen phosphorylase"/>
    <property type="match status" value="1"/>
</dbReference>
<keyword evidence="3" id="KW-0808">Transferase</keyword>
<dbReference type="PANTHER" id="PTHR45947:SF3">
    <property type="entry name" value="SULFOQUINOVOSYL TRANSFERASE SQD2"/>
    <property type="match status" value="1"/>
</dbReference>
<dbReference type="InterPro" id="IPR001296">
    <property type="entry name" value="Glyco_trans_1"/>
</dbReference>
<dbReference type="EMBL" id="AP023322">
    <property type="protein sequence ID" value="BCI63135.1"/>
    <property type="molecule type" value="Genomic_DNA"/>
</dbReference>
<proteinExistence type="predicted"/>
<evidence type="ECO:0000259" key="1">
    <source>
        <dbReference type="Pfam" id="PF00534"/>
    </source>
</evidence>
<dbReference type="Pfam" id="PF13439">
    <property type="entry name" value="Glyco_transf_4"/>
    <property type="match status" value="1"/>
</dbReference>
<feature type="domain" description="Glycosyl transferase family 1" evidence="1">
    <location>
        <begin position="191"/>
        <end position="353"/>
    </location>
</feature>
<evidence type="ECO:0000313" key="4">
    <source>
        <dbReference type="Proteomes" id="UP000594042"/>
    </source>
</evidence>